<proteinExistence type="predicted"/>
<dbReference type="Pfam" id="PF23154">
    <property type="entry name" value="KANSL3_1st"/>
    <property type="match status" value="1"/>
</dbReference>
<name>A0AAW1TJU8_9CUCU</name>
<feature type="compositionally biased region" description="Pro residues" evidence="1">
    <location>
        <begin position="588"/>
        <end position="598"/>
    </location>
</feature>
<feature type="compositionally biased region" description="Low complexity" evidence="1">
    <location>
        <begin position="599"/>
        <end position="609"/>
    </location>
</feature>
<dbReference type="AlphaFoldDB" id="A0AAW1TJU8"/>
<protein>
    <recommendedName>
        <fullName evidence="2">KANSL3 helical domain-containing protein</fullName>
    </recommendedName>
</protein>
<organism evidence="3 4">
    <name type="scientific">Henosepilachna vigintioctopunctata</name>
    <dbReference type="NCBI Taxonomy" id="420089"/>
    <lineage>
        <taxon>Eukaryota</taxon>
        <taxon>Metazoa</taxon>
        <taxon>Ecdysozoa</taxon>
        <taxon>Arthropoda</taxon>
        <taxon>Hexapoda</taxon>
        <taxon>Insecta</taxon>
        <taxon>Pterygota</taxon>
        <taxon>Neoptera</taxon>
        <taxon>Endopterygota</taxon>
        <taxon>Coleoptera</taxon>
        <taxon>Polyphaga</taxon>
        <taxon>Cucujiformia</taxon>
        <taxon>Coccinelloidea</taxon>
        <taxon>Coccinellidae</taxon>
        <taxon>Epilachninae</taxon>
        <taxon>Epilachnini</taxon>
        <taxon>Henosepilachna</taxon>
    </lineage>
</organism>
<dbReference type="Gene3D" id="3.40.50.1820">
    <property type="entry name" value="alpha/beta hydrolase"/>
    <property type="match status" value="1"/>
</dbReference>
<dbReference type="PANTHER" id="PTHR13136:SF16">
    <property type="entry name" value="KAT8 REGULATORY NSL COMPLEX SUBUNIT 3"/>
    <property type="match status" value="1"/>
</dbReference>
<dbReference type="GO" id="GO:0044545">
    <property type="term" value="C:NSL complex"/>
    <property type="evidence" value="ECO:0007669"/>
    <property type="project" value="TreeGrafter"/>
</dbReference>
<evidence type="ECO:0000313" key="3">
    <source>
        <dbReference type="EMBL" id="KAK9871346.1"/>
    </source>
</evidence>
<dbReference type="GO" id="GO:0045944">
    <property type="term" value="P:positive regulation of transcription by RNA polymerase II"/>
    <property type="evidence" value="ECO:0007669"/>
    <property type="project" value="TreeGrafter"/>
</dbReference>
<keyword evidence="4" id="KW-1185">Reference proteome</keyword>
<dbReference type="InterPro" id="IPR026555">
    <property type="entry name" value="NSL3/Tex30"/>
</dbReference>
<dbReference type="InterPro" id="IPR029058">
    <property type="entry name" value="AB_hydrolase_fold"/>
</dbReference>
<feature type="domain" description="KANSL3 helical" evidence="2">
    <location>
        <begin position="134"/>
        <end position="271"/>
    </location>
</feature>
<reference evidence="3 4" key="1">
    <citation type="submission" date="2023-03" db="EMBL/GenBank/DDBJ databases">
        <title>Genome insight into feeding habits of ladybird beetles.</title>
        <authorList>
            <person name="Li H.-S."/>
            <person name="Huang Y.-H."/>
            <person name="Pang H."/>
        </authorList>
    </citation>
    <scope>NUCLEOTIDE SEQUENCE [LARGE SCALE GENOMIC DNA]</scope>
    <source>
        <strain evidence="3">SYSU_2023b</strain>
        <tissue evidence="3">Whole body</tissue>
    </source>
</reference>
<dbReference type="SUPFAM" id="SSF53474">
    <property type="entry name" value="alpha/beta-Hydrolases"/>
    <property type="match status" value="1"/>
</dbReference>
<evidence type="ECO:0000256" key="1">
    <source>
        <dbReference type="SAM" id="MobiDB-lite"/>
    </source>
</evidence>
<feature type="compositionally biased region" description="Polar residues" evidence="1">
    <location>
        <begin position="512"/>
        <end position="522"/>
    </location>
</feature>
<dbReference type="Proteomes" id="UP001431783">
    <property type="component" value="Unassembled WGS sequence"/>
</dbReference>
<evidence type="ECO:0000259" key="2">
    <source>
        <dbReference type="Pfam" id="PF23154"/>
    </source>
</evidence>
<dbReference type="PANTHER" id="PTHR13136">
    <property type="entry name" value="TESTIS DEVELOPMENT PROTEIN PRTD"/>
    <property type="match status" value="1"/>
</dbReference>
<feature type="region of interest" description="Disordered" evidence="1">
    <location>
        <begin position="510"/>
        <end position="638"/>
    </location>
</feature>
<comment type="caution">
    <text evidence="3">The sequence shown here is derived from an EMBL/GenBank/DDBJ whole genome shotgun (WGS) entry which is preliminary data.</text>
</comment>
<dbReference type="EMBL" id="JARQZJ010000005">
    <property type="protein sequence ID" value="KAK9871346.1"/>
    <property type="molecule type" value="Genomic_DNA"/>
</dbReference>
<accession>A0AAW1TJU8</accession>
<evidence type="ECO:0000313" key="4">
    <source>
        <dbReference type="Proteomes" id="UP001431783"/>
    </source>
</evidence>
<sequence length="735" mass="82059">MEETLVQVTDDNITNISSKEESKNVIKTEEPNKKFDNFTVPQNNTIIESESPKIAYYGMEDVKETYSISTDHCYARPWNCKPESSFLKPTKTLFIPKSTMKIKFPRQFIPPTAEDENIDVETIQENPSPIYDVNTANELMEECEKHVKLFKQDEGNLYWEEAIIKNNWSPRQTRLFNGIVGILNNHHLAKLASRGSDYEAISRRTAIDKSVQRVRRLMATVSWEPKMTQWLHQLLIDNLSTDYLAIYLDILQTLKAKLPSFVEKMIHGQNTYKTGTISTENLLPVLKRPWDPVISSLMQDKPKKLPGNPILVVIPSSPVTSTRYLKWINLLSNLATVVNIPFSLGTPGQRFTTMLCADQMFASIRGQVQEIKSEHPNRNIVLLGFNAGAAMALQVAQVEPVLAVICLGFSLLTAEGRRGEPEDMLLELQIPVLFVIGQCSTTSSQEDMEDLRERMRVETGLVVVGSADNYLRISKKKKKAEGITQSVVDRCIVDEIGEFISGIILSPYPPQIRQSPANTPADTSKKSKIERRRYNSNTSSLDSEDPLSPIPTRISRPVGRPPGSKSKSKLEVKWAAQVAQGTSQIPTSPSPNSTPPHTPHTLDSSSNDSSLDKQNVDKPVPTFPTKIRIIPSNSSETPPLVRKVRTLKPVIPGSSDKFLVNSVTMSPLRGLSVKGSSSTPGQAKMQAYGMAKHNIVSGSRLSTLLARWHQNTSTKSAQKFCFHIKSVRKGNINTR</sequence>
<dbReference type="InterPro" id="IPR056519">
    <property type="entry name" value="KANSL3_1st"/>
</dbReference>
<gene>
    <name evidence="3" type="ORF">WA026_011612</name>
</gene>